<evidence type="ECO:0000256" key="1">
    <source>
        <dbReference type="ARBA" id="ARBA00022475"/>
    </source>
</evidence>
<evidence type="ECO:0000313" key="6">
    <source>
        <dbReference type="EMBL" id="CDL37527.1"/>
    </source>
</evidence>
<dbReference type="EMBL" id="CBWP010000028">
    <property type="protein sequence ID" value="CDL37527.1"/>
    <property type="molecule type" value="Genomic_DNA"/>
</dbReference>
<reference evidence="6 7" key="1">
    <citation type="submission" date="2013-10" db="EMBL/GenBank/DDBJ databases">
        <title>Antibiotic resistance diversity of beta-lactamase producers in the General Hospital Vienna.</title>
        <authorList>
            <person name="Barisic I."/>
            <person name="Mitteregger D."/>
            <person name="Hirschl A.M."/>
            <person name="Noehammer C."/>
            <person name="Wiesinger-Mayr H."/>
        </authorList>
    </citation>
    <scope>NUCLEOTIDE SEQUENCE [LARGE SCALE GENOMIC DNA]</scope>
    <source>
        <strain evidence="6 7">ISC11</strain>
    </source>
</reference>
<feature type="domain" description="SecD export protein N-terminal TM" evidence="5">
    <location>
        <begin position="1"/>
        <end position="46"/>
    </location>
</feature>
<name>A0A7G2IK13_CITFR</name>
<dbReference type="InterPro" id="IPR027398">
    <property type="entry name" value="SecD-TM"/>
</dbReference>
<keyword evidence="1" id="KW-1003">Cell membrane</keyword>
<dbReference type="Pfam" id="PF13721">
    <property type="entry name" value="SecD-TM1"/>
    <property type="match status" value="1"/>
</dbReference>
<organism evidence="6 7">
    <name type="scientific">Citrobacter freundii</name>
    <dbReference type="NCBI Taxonomy" id="546"/>
    <lineage>
        <taxon>Bacteria</taxon>
        <taxon>Pseudomonadati</taxon>
        <taxon>Pseudomonadota</taxon>
        <taxon>Gammaproteobacteria</taxon>
        <taxon>Enterobacterales</taxon>
        <taxon>Enterobacteriaceae</taxon>
        <taxon>Citrobacter</taxon>
        <taxon>Citrobacter freundii complex</taxon>
    </lineage>
</organism>
<keyword evidence="3" id="KW-1133">Transmembrane helix</keyword>
<evidence type="ECO:0000259" key="5">
    <source>
        <dbReference type="Pfam" id="PF13721"/>
    </source>
</evidence>
<evidence type="ECO:0000256" key="2">
    <source>
        <dbReference type="ARBA" id="ARBA00022692"/>
    </source>
</evidence>
<keyword evidence="2" id="KW-0812">Transmembrane</keyword>
<accession>A0A7G2IK13</accession>
<proteinExistence type="predicted"/>
<evidence type="ECO:0000256" key="4">
    <source>
        <dbReference type="ARBA" id="ARBA00023136"/>
    </source>
</evidence>
<evidence type="ECO:0000313" key="7">
    <source>
        <dbReference type="Proteomes" id="UP000019194"/>
    </source>
</evidence>
<dbReference type="Proteomes" id="UP000019194">
    <property type="component" value="Unassembled WGS sequence"/>
</dbReference>
<keyword evidence="4" id="KW-0472">Membrane</keyword>
<dbReference type="AlphaFoldDB" id="A0A7G2IK13"/>
<evidence type="ECO:0000256" key="3">
    <source>
        <dbReference type="ARBA" id="ARBA00022989"/>
    </source>
</evidence>
<protein>
    <submittedName>
        <fullName evidence="6">Protein-export membrane protein SecD (TC 3.A.5.1.1)</fullName>
    </submittedName>
</protein>
<comment type="caution">
    <text evidence="6">The sequence shown here is derived from an EMBL/GenBank/DDBJ whole genome shotgun (WGS) entry which is preliminary data.</text>
</comment>
<sequence>MLIVVIVVGLLYALPNLYGEDPAVQITGVRGAAASEQTLIQVQKNVTRR</sequence>